<dbReference type="SUPFAM" id="SSF51905">
    <property type="entry name" value="FAD/NAD(P)-binding domain"/>
    <property type="match status" value="1"/>
</dbReference>
<organism evidence="3 4">
    <name type="scientific">Phaeobacter gallaeciensis</name>
    <dbReference type="NCBI Taxonomy" id="60890"/>
    <lineage>
        <taxon>Bacteria</taxon>
        <taxon>Pseudomonadati</taxon>
        <taxon>Pseudomonadota</taxon>
        <taxon>Alphaproteobacteria</taxon>
        <taxon>Rhodobacterales</taxon>
        <taxon>Roseobacteraceae</taxon>
        <taxon>Phaeobacter</taxon>
    </lineage>
</organism>
<dbReference type="EMBL" id="QOCE01000011">
    <property type="protein sequence ID" value="RBW60646.1"/>
    <property type="molecule type" value="Genomic_DNA"/>
</dbReference>
<dbReference type="RefSeq" id="WP_113822196.1">
    <property type="nucleotide sequence ID" value="NZ_QOCE01000011.1"/>
</dbReference>
<dbReference type="GO" id="GO:0005737">
    <property type="term" value="C:cytoplasm"/>
    <property type="evidence" value="ECO:0007669"/>
    <property type="project" value="TreeGrafter"/>
</dbReference>
<dbReference type="AlphaFoldDB" id="A0A366X8W1"/>
<feature type="domain" description="FAD dependent oxidoreductase" evidence="2">
    <location>
        <begin position="40"/>
        <end position="391"/>
    </location>
</feature>
<keyword evidence="1" id="KW-0560">Oxidoreductase</keyword>
<dbReference type="Gene3D" id="3.50.50.60">
    <property type="entry name" value="FAD/NAD(P)-binding domain"/>
    <property type="match status" value="1"/>
</dbReference>
<dbReference type="PANTHER" id="PTHR13847:SF281">
    <property type="entry name" value="FAD DEPENDENT OXIDOREDUCTASE DOMAIN-CONTAINING PROTEIN"/>
    <property type="match status" value="1"/>
</dbReference>
<dbReference type="OrthoDB" id="9806601at2"/>
<accession>A0A366X8W1</accession>
<dbReference type="Gene3D" id="3.30.9.10">
    <property type="entry name" value="D-Amino Acid Oxidase, subunit A, domain 2"/>
    <property type="match status" value="1"/>
</dbReference>
<proteinExistence type="predicted"/>
<dbReference type="Pfam" id="PF01266">
    <property type="entry name" value="DAO"/>
    <property type="match status" value="1"/>
</dbReference>
<evidence type="ECO:0000313" key="3">
    <source>
        <dbReference type="EMBL" id="RBW60646.1"/>
    </source>
</evidence>
<evidence type="ECO:0000259" key="2">
    <source>
        <dbReference type="Pfam" id="PF01266"/>
    </source>
</evidence>
<reference evidence="3 4" key="1">
    <citation type="submission" date="2018-07" db="EMBL/GenBank/DDBJ databases">
        <title>Modular assembly of carbohydrate-degrading microbial communities in the ocean.</title>
        <authorList>
            <person name="Enke T.N."/>
            <person name="Datta M.S."/>
            <person name="Schwartzman J.A."/>
            <person name="Cermak N."/>
            <person name="Schmitz D.A."/>
            <person name="Barrere J."/>
            <person name="Cordero O.X."/>
        </authorList>
    </citation>
    <scope>NUCLEOTIDE SEQUENCE [LARGE SCALE GENOMIC DNA]</scope>
    <source>
        <strain evidence="3 4">C3M10</strain>
    </source>
</reference>
<comment type="caution">
    <text evidence="3">The sequence shown here is derived from an EMBL/GenBank/DDBJ whole genome shotgun (WGS) entry which is preliminary data.</text>
</comment>
<protein>
    <submittedName>
        <fullName evidence="3">FAD-dependent oxidoreductase</fullName>
    </submittedName>
</protein>
<dbReference type="InterPro" id="IPR006076">
    <property type="entry name" value="FAD-dep_OxRdtase"/>
</dbReference>
<sequence length="435" mass="47794">MDLLTANDKQGQYPDSFYAINAGANALDRFPSAQGDLTCDVCVVGGGFMGLSSALHLAQRGYDVILLEAQRLGFGASGRNGGQVGQGQRSEQDELEDLVGLENARALWTIARQSVDLVRDLSKSDFVHADFHDGIIHADHRARNVQHSHDYVRHLQDTYDYQGIRALDRDELRHLVNSPAYHGGSIYEDAGHIDPLQFVLGLARMAKAAGVRIFEESKVESVFESTPARVTTDQAKITADFVVLGCNGYLGRLNSHVAERVMPINNFVIATEPLSPERQESLIRNNHAVADSKFVVNYFRFSDDHRLLFGGTESYGYKFPTDIAAAVRKPMLEIFPQLSDVRVDHAWGGTLGITMNRMPHFERLNGNILSLSGFSGHGVAMATLAGQIVAETIAGQAERFDVMAAVPTTRFPGGVALRGPLLVLAMLWFSLRDRL</sequence>
<dbReference type="Proteomes" id="UP000252706">
    <property type="component" value="Unassembled WGS sequence"/>
</dbReference>
<name>A0A366X8W1_9RHOB</name>
<gene>
    <name evidence="3" type="ORF">DS909_04295</name>
</gene>
<dbReference type="PANTHER" id="PTHR13847">
    <property type="entry name" value="SARCOSINE DEHYDROGENASE-RELATED"/>
    <property type="match status" value="1"/>
</dbReference>
<dbReference type="InterPro" id="IPR036188">
    <property type="entry name" value="FAD/NAD-bd_sf"/>
</dbReference>
<evidence type="ECO:0000256" key="1">
    <source>
        <dbReference type="ARBA" id="ARBA00023002"/>
    </source>
</evidence>
<evidence type="ECO:0000313" key="4">
    <source>
        <dbReference type="Proteomes" id="UP000252706"/>
    </source>
</evidence>
<dbReference type="GO" id="GO:0016491">
    <property type="term" value="F:oxidoreductase activity"/>
    <property type="evidence" value="ECO:0007669"/>
    <property type="project" value="UniProtKB-KW"/>
</dbReference>